<feature type="region of interest" description="Disordered" evidence="1">
    <location>
        <begin position="1"/>
        <end position="21"/>
    </location>
</feature>
<gene>
    <name evidence="2" type="ORF">CHS0354_029729</name>
</gene>
<protein>
    <submittedName>
        <fullName evidence="2">Uncharacterized protein</fullName>
    </submittedName>
</protein>
<reference evidence="2" key="3">
    <citation type="submission" date="2023-05" db="EMBL/GenBank/DDBJ databases">
        <authorList>
            <person name="Smith C.H."/>
        </authorList>
    </citation>
    <scope>NUCLEOTIDE SEQUENCE</scope>
    <source>
        <strain evidence="2">CHS0354</strain>
        <tissue evidence="2">Mantle</tissue>
    </source>
</reference>
<reference evidence="2" key="2">
    <citation type="journal article" date="2021" name="Genome Biol. Evol.">
        <title>Developing a high-quality reference genome for a parasitic bivalve with doubly uniparental inheritance (Bivalvia: Unionida).</title>
        <authorList>
            <person name="Smith C.H."/>
        </authorList>
    </citation>
    <scope>NUCLEOTIDE SEQUENCE</scope>
    <source>
        <strain evidence="2">CHS0354</strain>
        <tissue evidence="2">Mantle</tissue>
    </source>
</reference>
<dbReference type="Proteomes" id="UP001195483">
    <property type="component" value="Unassembled WGS sequence"/>
</dbReference>
<evidence type="ECO:0000313" key="2">
    <source>
        <dbReference type="EMBL" id="KAK3579420.1"/>
    </source>
</evidence>
<organism evidence="2 3">
    <name type="scientific">Potamilus streckersoni</name>
    <dbReference type="NCBI Taxonomy" id="2493646"/>
    <lineage>
        <taxon>Eukaryota</taxon>
        <taxon>Metazoa</taxon>
        <taxon>Spiralia</taxon>
        <taxon>Lophotrochozoa</taxon>
        <taxon>Mollusca</taxon>
        <taxon>Bivalvia</taxon>
        <taxon>Autobranchia</taxon>
        <taxon>Heteroconchia</taxon>
        <taxon>Palaeoheterodonta</taxon>
        <taxon>Unionida</taxon>
        <taxon>Unionoidea</taxon>
        <taxon>Unionidae</taxon>
        <taxon>Ambleminae</taxon>
        <taxon>Lampsilini</taxon>
        <taxon>Potamilus</taxon>
    </lineage>
</organism>
<accession>A0AAE0VJW4</accession>
<sequence length="211" mass="25249">MATALPRITPSGTPLPPAVTGLQRSQSSVSLYGPYPPPELSSSMDLVRIPARINPLSPMPPKRRINMSWETADQHYANERRRLLMQKREYTRYHSAWEKPFYGGPAEKELYRKHFREVLKQQMSDQENLRRQHVKEKVKESEKAVEYDRQCRMKDALEYLNKHAYLQKYRDGNKIMMEQHWENTRNRKSEDERLDRERLRYNPINWSCTLK</sequence>
<name>A0AAE0VJW4_9BIVA</name>
<evidence type="ECO:0000313" key="3">
    <source>
        <dbReference type="Proteomes" id="UP001195483"/>
    </source>
</evidence>
<reference evidence="2" key="1">
    <citation type="journal article" date="2021" name="Genome Biol. Evol.">
        <title>A High-Quality Reference Genome for a Parasitic Bivalve with Doubly Uniparental Inheritance (Bivalvia: Unionida).</title>
        <authorList>
            <person name="Smith C.H."/>
        </authorList>
    </citation>
    <scope>NUCLEOTIDE SEQUENCE</scope>
    <source>
        <strain evidence="2">CHS0354</strain>
    </source>
</reference>
<comment type="caution">
    <text evidence="2">The sequence shown here is derived from an EMBL/GenBank/DDBJ whole genome shotgun (WGS) entry which is preliminary data.</text>
</comment>
<dbReference type="AlphaFoldDB" id="A0AAE0VJW4"/>
<evidence type="ECO:0000256" key="1">
    <source>
        <dbReference type="SAM" id="MobiDB-lite"/>
    </source>
</evidence>
<proteinExistence type="predicted"/>
<dbReference type="EMBL" id="JAEAOA010001776">
    <property type="protein sequence ID" value="KAK3579420.1"/>
    <property type="molecule type" value="Genomic_DNA"/>
</dbReference>
<keyword evidence="3" id="KW-1185">Reference proteome</keyword>